<feature type="binding site" evidence="5">
    <location>
        <position position="211"/>
    </location>
    <ligand>
        <name>Mg(2+)</name>
        <dbReference type="ChEBI" id="CHEBI:18420"/>
        <label>1</label>
        <note>catalytic</note>
    </ligand>
</feature>
<feature type="binding site" evidence="5">
    <location>
        <position position="82"/>
    </location>
    <ligand>
        <name>Mg(2+)</name>
        <dbReference type="ChEBI" id="CHEBI:18420"/>
        <label>1</label>
        <note>catalytic</note>
    </ligand>
</feature>
<name>A0A5C4U781_9CORY</name>
<dbReference type="PROSITE" id="PS00630">
    <property type="entry name" value="IMP_2"/>
    <property type="match status" value="1"/>
</dbReference>
<reference evidence="6 7" key="1">
    <citation type="submission" date="2019-06" db="EMBL/GenBank/DDBJ databases">
        <authorList>
            <person name="Li J."/>
        </authorList>
    </citation>
    <scope>NUCLEOTIDE SEQUENCE [LARGE SCALE GENOMIC DNA]</scope>
    <source>
        <strain evidence="6 7">LMG 28165</strain>
    </source>
</reference>
<comment type="caution">
    <text evidence="6">The sequence shown here is derived from an EMBL/GenBank/DDBJ whole genome shotgun (WGS) entry which is preliminary data.</text>
</comment>
<dbReference type="SUPFAM" id="SSF56655">
    <property type="entry name" value="Carbohydrate phosphatase"/>
    <property type="match status" value="1"/>
</dbReference>
<feature type="binding site" evidence="5">
    <location>
        <position position="80"/>
    </location>
    <ligand>
        <name>Mg(2+)</name>
        <dbReference type="ChEBI" id="CHEBI:18420"/>
        <label>1</label>
        <note>catalytic</note>
    </ligand>
</feature>
<organism evidence="6 7">
    <name type="scientific">Corynebacterium tapiri</name>
    <dbReference type="NCBI Taxonomy" id="1448266"/>
    <lineage>
        <taxon>Bacteria</taxon>
        <taxon>Bacillati</taxon>
        <taxon>Actinomycetota</taxon>
        <taxon>Actinomycetes</taxon>
        <taxon>Mycobacteriales</taxon>
        <taxon>Corynebacteriaceae</taxon>
        <taxon>Corynebacterium</taxon>
    </lineage>
</organism>
<evidence type="ECO:0000256" key="3">
    <source>
        <dbReference type="ARBA" id="ARBA00022723"/>
    </source>
</evidence>
<comment type="catalytic activity">
    <reaction evidence="1">
        <text>a myo-inositol phosphate + H2O = myo-inositol + phosphate</text>
        <dbReference type="Rhea" id="RHEA:24056"/>
        <dbReference type="ChEBI" id="CHEBI:15377"/>
        <dbReference type="ChEBI" id="CHEBI:17268"/>
        <dbReference type="ChEBI" id="CHEBI:43474"/>
        <dbReference type="ChEBI" id="CHEBI:84139"/>
        <dbReference type="EC" id="3.1.3.25"/>
    </reaction>
</comment>
<evidence type="ECO:0000256" key="2">
    <source>
        <dbReference type="ARBA" id="ARBA00013106"/>
    </source>
</evidence>
<dbReference type="GO" id="GO:0006020">
    <property type="term" value="P:inositol metabolic process"/>
    <property type="evidence" value="ECO:0007669"/>
    <property type="project" value="TreeGrafter"/>
</dbReference>
<dbReference type="GO" id="GO:0007165">
    <property type="term" value="P:signal transduction"/>
    <property type="evidence" value="ECO:0007669"/>
    <property type="project" value="TreeGrafter"/>
</dbReference>
<dbReference type="Gene3D" id="3.30.540.10">
    <property type="entry name" value="Fructose-1,6-Bisphosphatase, subunit A, domain 1"/>
    <property type="match status" value="1"/>
</dbReference>
<evidence type="ECO:0000313" key="6">
    <source>
        <dbReference type="EMBL" id="TNL99351.1"/>
    </source>
</evidence>
<gene>
    <name evidence="6" type="ORF">FHE74_03065</name>
</gene>
<dbReference type="GO" id="GO:0046872">
    <property type="term" value="F:metal ion binding"/>
    <property type="evidence" value="ECO:0007669"/>
    <property type="project" value="UniProtKB-KW"/>
</dbReference>
<accession>A0A5C4U781</accession>
<feature type="binding site" evidence="5">
    <location>
        <position position="65"/>
    </location>
    <ligand>
        <name>Mg(2+)</name>
        <dbReference type="ChEBI" id="CHEBI:18420"/>
        <label>1</label>
        <note>catalytic</note>
    </ligand>
</feature>
<dbReference type="Proteomes" id="UP000312032">
    <property type="component" value="Unassembled WGS sequence"/>
</dbReference>
<dbReference type="RefSeq" id="WP_139465027.1">
    <property type="nucleotide sequence ID" value="NZ_VDHJ01000003.1"/>
</dbReference>
<evidence type="ECO:0000256" key="4">
    <source>
        <dbReference type="ARBA" id="ARBA00022842"/>
    </source>
</evidence>
<proteinExistence type="predicted"/>
<evidence type="ECO:0000256" key="1">
    <source>
        <dbReference type="ARBA" id="ARBA00001033"/>
    </source>
</evidence>
<dbReference type="OrthoDB" id="9772456at2"/>
<protein>
    <recommendedName>
        <fullName evidence="2">inositol-phosphate phosphatase</fullName>
        <ecNumber evidence="2">3.1.3.25</ecNumber>
    </recommendedName>
</protein>
<dbReference type="PANTHER" id="PTHR20854:SF4">
    <property type="entry name" value="INOSITOL-1-MONOPHOSPHATASE-RELATED"/>
    <property type="match status" value="1"/>
</dbReference>
<dbReference type="AlphaFoldDB" id="A0A5C4U781"/>
<dbReference type="InterPro" id="IPR000760">
    <property type="entry name" value="Inositol_monophosphatase-like"/>
</dbReference>
<comment type="cofactor">
    <cofactor evidence="5">
        <name>Mg(2+)</name>
        <dbReference type="ChEBI" id="CHEBI:18420"/>
    </cofactor>
</comment>
<dbReference type="Pfam" id="PF00459">
    <property type="entry name" value="Inositol_P"/>
    <property type="match status" value="1"/>
</dbReference>
<evidence type="ECO:0000256" key="5">
    <source>
        <dbReference type="PIRSR" id="PIRSR600760-2"/>
    </source>
</evidence>
<dbReference type="GO" id="GO:0008934">
    <property type="term" value="F:inositol monophosphate 1-phosphatase activity"/>
    <property type="evidence" value="ECO:0007669"/>
    <property type="project" value="TreeGrafter"/>
</dbReference>
<dbReference type="GO" id="GO:0046854">
    <property type="term" value="P:phosphatidylinositol phosphate biosynthetic process"/>
    <property type="evidence" value="ECO:0007669"/>
    <property type="project" value="InterPro"/>
</dbReference>
<dbReference type="InterPro" id="IPR020550">
    <property type="entry name" value="Inositol_monophosphatase_CS"/>
</dbReference>
<keyword evidence="4 5" id="KW-0460">Magnesium</keyword>
<dbReference type="PANTHER" id="PTHR20854">
    <property type="entry name" value="INOSITOL MONOPHOSPHATASE"/>
    <property type="match status" value="1"/>
</dbReference>
<dbReference type="Gene3D" id="3.40.190.80">
    <property type="match status" value="1"/>
</dbReference>
<dbReference type="PRINTS" id="PR00377">
    <property type="entry name" value="IMPHPHTASES"/>
</dbReference>
<keyword evidence="3 5" id="KW-0479">Metal-binding</keyword>
<feature type="binding site" evidence="5">
    <location>
        <position position="83"/>
    </location>
    <ligand>
        <name>Mg(2+)</name>
        <dbReference type="ChEBI" id="CHEBI:18420"/>
        <label>1</label>
        <note>catalytic</note>
    </ligand>
</feature>
<evidence type="ECO:0000313" key="7">
    <source>
        <dbReference type="Proteomes" id="UP000312032"/>
    </source>
</evidence>
<dbReference type="EC" id="3.1.3.25" evidence="2"/>
<sequence>MAYRELLHTALEVVNDAEALFRDGVGACPSVHKGPRDFATSVDLEIERLIRARLTAETGIEVFGEEHGGFFDQAKMWVVDPIDGTSNYAVGNPMCAILLSLVVESEPVVAVTSHPLLGRRITWAQGQEAKFNEQPVHSIGNRPAALGQLGVSSAVSGSLPPTHRAAAGDLLCQLAHGPFRPRITGSVGTDLAFVAQGVFDGAISLSPHVWDNAAGVALARAAGAVVTDLSGNPWTPQSHGVIAGAPEAHTFLLSTIKQTKSSSSSTF</sequence>
<dbReference type="CDD" id="cd01637">
    <property type="entry name" value="IMPase_like"/>
    <property type="match status" value="1"/>
</dbReference>
<keyword evidence="7" id="KW-1185">Reference proteome</keyword>
<dbReference type="EMBL" id="VDHJ01000003">
    <property type="protein sequence ID" value="TNL99351.1"/>
    <property type="molecule type" value="Genomic_DNA"/>
</dbReference>